<feature type="domain" description="ABM" evidence="1">
    <location>
        <begin position="49"/>
        <end position="137"/>
    </location>
</feature>
<reference evidence="3" key="1">
    <citation type="journal article" date="2019" name="Int. J. Syst. Evol. Microbiol.">
        <title>The Global Catalogue of Microorganisms (GCM) 10K type strain sequencing project: providing services to taxonomists for standard genome sequencing and annotation.</title>
        <authorList>
            <consortium name="The Broad Institute Genomics Platform"/>
            <consortium name="The Broad Institute Genome Sequencing Center for Infectious Disease"/>
            <person name="Wu L."/>
            <person name="Ma J."/>
        </authorList>
    </citation>
    <scope>NUCLEOTIDE SEQUENCE [LARGE SCALE GENOMIC DNA]</scope>
    <source>
        <strain evidence="3">JCM 15395</strain>
    </source>
</reference>
<evidence type="ECO:0000313" key="3">
    <source>
        <dbReference type="Proteomes" id="UP001500866"/>
    </source>
</evidence>
<dbReference type="EMBL" id="BAAADS010000018">
    <property type="protein sequence ID" value="GAA0608681.1"/>
    <property type="molecule type" value="Genomic_DNA"/>
</dbReference>
<organism evidence="2 3">
    <name type="scientific">Virgibacillus siamensis</name>
    <dbReference type="NCBI Taxonomy" id="480071"/>
    <lineage>
        <taxon>Bacteria</taxon>
        <taxon>Bacillati</taxon>
        <taxon>Bacillota</taxon>
        <taxon>Bacilli</taxon>
        <taxon>Bacillales</taxon>
        <taxon>Bacillaceae</taxon>
        <taxon>Virgibacillus</taxon>
    </lineage>
</organism>
<protein>
    <recommendedName>
        <fullName evidence="1">ABM domain-containing protein</fullName>
    </recommendedName>
</protein>
<dbReference type="PANTHER" id="PTHR34474:SF2">
    <property type="entry name" value="SIGNAL TRANSDUCTION PROTEIN TRAP"/>
    <property type="match status" value="1"/>
</dbReference>
<name>A0ABP3RF90_9BACI</name>
<dbReference type="InterPro" id="IPR007138">
    <property type="entry name" value="ABM_dom"/>
</dbReference>
<comment type="caution">
    <text evidence="2">The sequence shown here is derived from an EMBL/GenBank/DDBJ whole genome shotgun (WGS) entry which is preliminary data.</text>
</comment>
<dbReference type="InterPro" id="IPR050404">
    <property type="entry name" value="Heme-degrading_MO"/>
</dbReference>
<proteinExistence type="predicted"/>
<evidence type="ECO:0000313" key="2">
    <source>
        <dbReference type="EMBL" id="GAA0608681.1"/>
    </source>
</evidence>
<dbReference type="PROSITE" id="PS51725">
    <property type="entry name" value="ABM"/>
    <property type="match status" value="1"/>
</dbReference>
<dbReference type="SUPFAM" id="SSF54909">
    <property type="entry name" value="Dimeric alpha+beta barrel"/>
    <property type="match status" value="1"/>
</dbReference>
<keyword evidence="3" id="KW-1185">Reference proteome</keyword>
<dbReference type="InterPro" id="IPR011008">
    <property type="entry name" value="Dimeric_a/b-barrel"/>
</dbReference>
<sequence>MVVIIINLTLTDLHNSEALTLQEKDINCIINNENYQIIDHAGTLQPNGVIILNYVPITLEGRMKFEERFQNRPKKIENEDGFWAIRTLRPLSGNMYVILSQWDSINSFKNWQNSSAYSHAHKNRGTKEGIDQEKGVLGGKPSHRIYQVSTIYKI</sequence>
<dbReference type="Gene3D" id="3.30.70.100">
    <property type="match status" value="1"/>
</dbReference>
<gene>
    <name evidence="2" type="ORF">GCM10009001_27540</name>
</gene>
<evidence type="ECO:0000259" key="1">
    <source>
        <dbReference type="PROSITE" id="PS51725"/>
    </source>
</evidence>
<dbReference type="Pfam" id="PF03992">
    <property type="entry name" value="ABM"/>
    <property type="match status" value="1"/>
</dbReference>
<dbReference type="Proteomes" id="UP001500866">
    <property type="component" value="Unassembled WGS sequence"/>
</dbReference>
<dbReference type="PANTHER" id="PTHR34474">
    <property type="entry name" value="SIGNAL TRANSDUCTION PROTEIN TRAP"/>
    <property type="match status" value="1"/>
</dbReference>
<accession>A0ABP3RF90</accession>